<dbReference type="Proteomes" id="UP000218887">
    <property type="component" value="Unassembled WGS sequence"/>
</dbReference>
<organism evidence="2 3">
    <name type="scientific">Virgibacillus profundi</name>
    <dbReference type="NCBI Taxonomy" id="2024555"/>
    <lineage>
        <taxon>Bacteria</taxon>
        <taxon>Bacillati</taxon>
        <taxon>Bacillota</taxon>
        <taxon>Bacilli</taxon>
        <taxon>Bacillales</taxon>
        <taxon>Bacillaceae</taxon>
        <taxon>Virgibacillus</taxon>
    </lineage>
</organism>
<accession>A0A2A2I9V8</accession>
<feature type="transmembrane region" description="Helical" evidence="1">
    <location>
        <begin position="131"/>
        <end position="152"/>
    </location>
</feature>
<keyword evidence="3" id="KW-1185">Reference proteome</keyword>
<protein>
    <submittedName>
        <fullName evidence="2">Uncharacterized protein</fullName>
    </submittedName>
</protein>
<feature type="transmembrane region" description="Helical" evidence="1">
    <location>
        <begin position="158"/>
        <end position="181"/>
    </location>
</feature>
<gene>
    <name evidence="2" type="ORF">CIL05_20050</name>
</gene>
<proteinExistence type="predicted"/>
<feature type="transmembrane region" description="Helical" evidence="1">
    <location>
        <begin position="35"/>
        <end position="53"/>
    </location>
</feature>
<keyword evidence="1" id="KW-0812">Transmembrane</keyword>
<feature type="transmembrane region" description="Helical" evidence="1">
    <location>
        <begin position="89"/>
        <end position="111"/>
    </location>
</feature>
<dbReference type="OrthoDB" id="2963463at2"/>
<dbReference type="AlphaFoldDB" id="A0A2A2I9V8"/>
<name>A0A2A2I9V8_9BACI</name>
<dbReference type="RefSeq" id="WP_095657323.1">
    <property type="nucleotide sequence ID" value="NZ_NPOA01000018.1"/>
</dbReference>
<dbReference type="EMBL" id="NPOA01000018">
    <property type="protein sequence ID" value="PAV27843.1"/>
    <property type="molecule type" value="Genomic_DNA"/>
</dbReference>
<evidence type="ECO:0000313" key="3">
    <source>
        <dbReference type="Proteomes" id="UP000218887"/>
    </source>
</evidence>
<sequence length="192" mass="21996">MKKEVTFKESRIIGTTILLIGMGFLMSFVPEGNVLLLLFNSILALVSCLLFYLFWKKTRHNSKRYFSLLSYVMVNTLSIYFAIPLLRIYFLTITFWIGIIMLIVMVILPYLYSREIAFGVQKPSKSKLGRIYFVFAILIIAFGSTVFMGSLYTSNPDAIVFAVLGFVMALLFLFISPVFLIKPKEMNEITNT</sequence>
<keyword evidence="1" id="KW-1133">Transmembrane helix</keyword>
<evidence type="ECO:0000256" key="1">
    <source>
        <dbReference type="SAM" id="Phobius"/>
    </source>
</evidence>
<keyword evidence="1" id="KW-0472">Membrane</keyword>
<feature type="transmembrane region" description="Helical" evidence="1">
    <location>
        <begin position="65"/>
        <end position="83"/>
    </location>
</feature>
<comment type="caution">
    <text evidence="2">The sequence shown here is derived from an EMBL/GenBank/DDBJ whole genome shotgun (WGS) entry which is preliminary data.</text>
</comment>
<feature type="transmembrane region" description="Helical" evidence="1">
    <location>
        <begin position="12"/>
        <end position="29"/>
    </location>
</feature>
<reference evidence="2 3" key="1">
    <citation type="submission" date="2017-08" db="EMBL/GenBank/DDBJ databases">
        <title>Virgibacillus indicus sp. nov. and Virgibacillus profoundi sp. nov, two moderately halophilic bacteria isolated from marine sediment by using the Microfluidic Streak Plate.</title>
        <authorList>
            <person name="Xu B."/>
            <person name="Hu B."/>
            <person name="Wang J."/>
            <person name="Zhu Y."/>
            <person name="Huang L."/>
            <person name="Du W."/>
            <person name="Huang Y."/>
        </authorList>
    </citation>
    <scope>NUCLEOTIDE SEQUENCE [LARGE SCALE GENOMIC DNA]</scope>
    <source>
        <strain evidence="2 3">IO3-P3-H5</strain>
    </source>
</reference>
<evidence type="ECO:0000313" key="2">
    <source>
        <dbReference type="EMBL" id="PAV27843.1"/>
    </source>
</evidence>